<dbReference type="PANTHER" id="PTHR13015">
    <property type="entry name" value="PROTEIN AD-016-RELATED"/>
    <property type="match status" value="1"/>
</dbReference>
<protein>
    <recommendedName>
        <fullName evidence="5">WASH complex subunit 3</fullName>
    </recommendedName>
</protein>
<dbReference type="Pfam" id="PF10152">
    <property type="entry name" value="CCDC53"/>
    <property type="match status" value="1"/>
</dbReference>
<proteinExistence type="inferred from homology"/>
<dbReference type="Gene3D" id="1.20.5.110">
    <property type="match status" value="1"/>
</dbReference>
<accession>A0AAW1VH54</accession>
<sequence>MNESILASPDVDYTQALPIQQKRIIAFINHFIMNTVSFLNSFAQSCETRLMEFEFKLRKVDASLKILESQLSSIPEDTLSKPGFNESVQTKREQTDPNFLENAPEMADSTPDETLEFIPGKENPDASIDASYSKYFKMLQVGVPLPAVKLKMSSEGLDPNILDSYKS</sequence>
<evidence type="ECO:0008006" key="5">
    <source>
        <dbReference type="Google" id="ProtNLM"/>
    </source>
</evidence>
<dbReference type="GO" id="GO:0006887">
    <property type="term" value="P:exocytosis"/>
    <property type="evidence" value="ECO:0007669"/>
    <property type="project" value="TreeGrafter"/>
</dbReference>
<dbReference type="EMBL" id="JARQZJ010000129">
    <property type="protein sequence ID" value="KAK9891695.1"/>
    <property type="molecule type" value="Genomic_DNA"/>
</dbReference>
<feature type="region of interest" description="Disordered" evidence="2">
    <location>
        <begin position="77"/>
        <end position="104"/>
    </location>
</feature>
<dbReference type="PANTHER" id="PTHR13015:SF0">
    <property type="entry name" value="WASH COMPLEX SUBUNIT 3"/>
    <property type="match status" value="1"/>
</dbReference>
<dbReference type="Proteomes" id="UP001431783">
    <property type="component" value="Unassembled WGS sequence"/>
</dbReference>
<evidence type="ECO:0000256" key="1">
    <source>
        <dbReference type="ARBA" id="ARBA00006290"/>
    </source>
</evidence>
<organism evidence="3 4">
    <name type="scientific">Henosepilachna vigintioctopunctata</name>
    <dbReference type="NCBI Taxonomy" id="420089"/>
    <lineage>
        <taxon>Eukaryota</taxon>
        <taxon>Metazoa</taxon>
        <taxon>Ecdysozoa</taxon>
        <taxon>Arthropoda</taxon>
        <taxon>Hexapoda</taxon>
        <taxon>Insecta</taxon>
        <taxon>Pterygota</taxon>
        <taxon>Neoptera</taxon>
        <taxon>Endopterygota</taxon>
        <taxon>Coleoptera</taxon>
        <taxon>Polyphaga</taxon>
        <taxon>Cucujiformia</taxon>
        <taxon>Coccinelloidea</taxon>
        <taxon>Coccinellidae</taxon>
        <taxon>Epilachninae</taxon>
        <taxon>Epilachnini</taxon>
        <taxon>Henosepilachna</taxon>
    </lineage>
</organism>
<dbReference type="GO" id="GO:0030041">
    <property type="term" value="P:actin filament polymerization"/>
    <property type="evidence" value="ECO:0007669"/>
    <property type="project" value="TreeGrafter"/>
</dbReference>
<gene>
    <name evidence="3" type="ORF">WA026_015663</name>
</gene>
<evidence type="ECO:0000313" key="4">
    <source>
        <dbReference type="Proteomes" id="UP001431783"/>
    </source>
</evidence>
<reference evidence="3 4" key="1">
    <citation type="submission" date="2023-03" db="EMBL/GenBank/DDBJ databases">
        <title>Genome insight into feeding habits of ladybird beetles.</title>
        <authorList>
            <person name="Li H.-S."/>
            <person name="Huang Y.-H."/>
            <person name="Pang H."/>
        </authorList>
    </citation>
    <scope>NUCLEOTIDE SEQUENCE [LARGE SCALE GENOMIC DNA]</scope>
    <source>
        <strain evidence="3">SYSU_2023b</strain>
        <tissue evidence="3">Whole body</tissue>
    </source>
</reference>
<keyword evidence="4" id="KW-1185">Reference proteome</keyword>
<comment type="similarity">
    <text evidence="1">Belongs to the CCDC53 family.</text>
</comment>
<evidence type="ECO:0000313" key="3">
    <source>
        <dbReference type="EMBL" id="KAK9891695.1"/>
    </source>
</evidence>
<dbReference type="AlphaFoldDB" id="A0AAW1VH54"/>
<name>A0AAW1VH54_9CUCU</name>
<comment type="caution">
    <text evidence="3">The sequence shown here is derived from an EMBL/GenBank/DDBJ whole genome shotgun (WGS) entry which is preliminary data.</text>
</comment>
<dbReference type="InterPro" id="IPR019309">
    <property type="entry name" value="WASHC3"/>
</dbReference>
<evidence type="ECO:0000256" key="2">
    <source>
        <dbReference type="SAM" id="MobiDB-lite"/>
    </source>
</evidence>
<dbReference type="GO" id="GO:0071203">
    <property type="term" value="C:WASH complex"/>
    <property type="evidence" value="ECO:0007669"/>
    <property type="project" value="InterPro"/>
</dbReference>